<evidence type="ECO:0000256" key="1">
    <source>
        <dbReference type="ARBA" id="ARBA00023125"/>
    </source>
</evidence>
<name>A0A9X4B2Z2_9CLOT</name>
<dbReference type="SUPFAM" id="SSF47413">
    <property type="entry name" value="lambda repressor-like DNA-binding domains"/>
    <property type="match status" value="1"/>
</dbReference>
<keyword evidence="1" id="KW-0238">DNA-binding</keyword>
<feature type="domain" description="HTH cro/C1-type" evidence="2">
    <location>
        <begin position="6"/>
        <end position="60"/>
    </location>
</feature>
<dbReference type="Proteomes" id="UP001141183">
    <property type="component" value="Unassembled WGS sequence"/>
</dbReference>
<evidence type="ECO:0000313" key="4">
    <source>
        <dbReference type="Proteomes" id="UP001141183"/>
    </source>
</evidence>
<dbReference type="EMBL" id="JAMRYU010000027">
    <property type="protein sequence ID" value="MDC4242242.1"/>
    <property type="molecule type" value="Genomic_DNA"/>
</dbReference>
<dbReference type="GO" id="GO:0003677">
    <property type="term" value="F:DNA binding"/>
    <property type="evidence" value="ECO:0007669"/>
    <property type="project" value="UniProtKB-KW"/>
</dbReference>
<dbReference type="PANTHER" id="PTHR46558:SF11">
    <property type="entry name" value="HTH-TYPE TRANSCRIPTIONAL REGULATOR XRE"/>
    <property type="match status" value="1"/>
</dbReference>
<dbReference type="InterPro" id="IPR001387">
    <property type="entry name" value="Cro/C1-type_HTH"/>
</dbReference>
<dbReference type="InterPro" id="IPR010982">
    <property type="entry name" value="Lambda_DNA-bd_dom_sf"/>
</dbReference>
<sequence length="119" mass="13411">MKGILLKELRKEKNLTQQQLSKELGVARSLIGMIESGKQDGGRDFSKKVAEYFGVSLDYLEGLVSERNGVTKEKDALVSDFLKYLVDIGIIKDENNIDETTQELIMTMVKKEISNLKGR</sequence>
<organism evidence="3 4">
    <name type="scientific">Clostridium tertium</name>
    <dbReference type="NCBI Taxonomy" id="1559"/>
    <lineage>
        <taxon>Bacteria</taxon>
        <taxon>Bacillati</taxon>
        <taxon>Bacillota</taxon>
        <taxon>Clostridia</taxon>
        <taxon>Eubacteriales</taxon>
        <taxon>Clostridiaceae</taxon>
        <taxon>Clostridium</taxon>
    </lineage>
</organism>
<dbReference type="Gene3D" id="1.10.260.40">
    <property type="entry name" value="lambda repressor-like DNA-binding domains"/>
    <property type="match status" value="1"/>
</dbReference>
<proteinExistence type="predicted"/>
<dbReference type="RefSeq" id="WP_272470707.1">
    <property type="nucleotide sequence ID" value="NZ_JAMRYU010000027.1"/>
</dbReference>
<evidence type="ECO:0000259" key="2">
    <source>
        <dbReference type="PROSITE" id="PS50943"/>
    </source>
</evidence>
<reference evidence="3" key="1">
    <citation type="submission" date="2022-05" db="EMBL/GenBank/DDBJ databases">
        <title>Draft genome sequence of Clostridium tertium strain CP3 isolated from Peru.</title>
        <authorList>
            <person name="Hurtado R."/>
            <person name="Lima L."/>
            <person name="Sousa T."/>
            <person name="Jaiswal A.K."/>
            <person name="Tiwari S."/>
            <person name="Maturrano L."/>
            <person name="Brenig B."/>
            <person name="Azevedo V."/>
        </authorList>
    </citation>
    <scope>NUCLEOTIDE SEQUENCE</scope>
    <source>
        <strain evidence="3">CP3</strain>
    </source>
</reference>
<evidence type="ECO:0000313" key="3">
    <source>
        <dbReference type="EMBL" id="MDC4242242.1"/>
    </source>
</evidence>
<comment type="caution">
    <text evidence="3">The sequence shown here is derived from an EMBL/GenBank/DDBJ whole genome shotgun (WGS) entry which is preliminary data.</text>
</comment>
<dbReference type="PANTHER" id="PTHR46558">
    <property type="entry name" value="TRACRIPTIONAL REGULATORY PROTEIN-RELATED-RELATED"/>
    <property type="match status" value="1"/>
</dbReference>
<dbReference type="Pfam" id="PF12844">
    <property type="entry name" value="HTH_19"/>
    <property type="match status" value="1"/>
</dbReference>
<gene>
    <name evidence="3" type="ORF">NE398_19100</name>
</gene>
<dbReference type="CDD" id="cd00093">
    <property type="entry name" value="HTH_XRE"/>
    <property type="match status" value="1"/>
</dbReference>
<dbReference type="PROSITE" id="PS50943">
    <property type="entry name" value="HTH_CROC1"/>
    <property type="match status" value="1"/>
</dbReference>
<accession>A0A9X4B2Z2</accession>
<dbReference type="AlphaFoldDB" id="A0A9X4B2Z2"/>
<dbReference type="SMART" id="SM00530">
    <property type="entry name" value="HTH_XRE"/>
    <property type="match status" value="1"/>
</dbReference>
<protein>
    <submittedName>
        <fullName evidence="3">Helix-turn-helix transcriptional regulator</fullName>
    </submittedName>
</protein>
<keyword evidence="4" id="KW-1185">Reference proteome</keyword>